<dbReference type="Proteomes" id="UP000093053">
    <property type="component" value="Chromosome"/>
</dbReference>
<organism evidence="2 3">
    <name type="scientific">Lentzea guizhouensis</name>
    <dbReference type="NCBI Taxonomy" id="1586287"/>
    <lineage>
        <taxon>Bacteria</taxon>
        <taxon>Bacillati</taxon>
        <taxon>Actinomycetota</taxon>
        <taxon>Actinomycetes</taxon>
        <taxon>Pseudonocardiales</taxon>
        <taxon>Pseudonocardiaceae</taxon>
        <taxon>Lentzea</taxon>
    </lineage>
</organism>
<comment type="similarity">
    <text evidence="1">Belongs to the cytochrome P450 family.</text>
</comment>
<reference evidence="2 3" key="1">
    <citation type="submission" date="2016-07" db="EMBL/GenBank/DDBJ databases">
        <title>Complete genome sequence of the Lentzea guizhouensis DHS C013.</title>
        <authorList>
            <person name="Cao C."/>
        </authorList>
    </citation>
    <scope>NUCLEOTIDE SEQUENCE [LARGE SCALE GENOMIC DNA]</scope>
    <source>
        <strain evidence="2 3">DHS C013</strain>
    </source>
</reference>
<dbReference type="PROSITE" id="PS00086">
    <property type="entry name" value="CYTOCHROME_P450"/>
    <property type="match status" value="1"/>
</dbReference>
<proteinExistence type="inferred from homology"/>
<dbReference type="EMBL" id="CP016793">
    <property type="protein sequence ID" value="ANZ40590.1"/>
    <property type="molecule type" value="Genomic_DNA"/>
</dbReference>
<dbReference type="SUPFAM" id="SSF48264">
    <property type="entry name" value="Cytochrome P450"/>
    <property type="match status" value="1"/>
</dbReference>
<dbReference type="STRING" id="1586287.BBK82_35895"/>
<gene>
    <name evidence="2" type="ORF">BBK82_35895</name>
</gene>
<dbReference type="PANTHER" id="PTHR46696">
    <property type="entry name" value="P450, PUTATIVE (EUROFUNG)-RELATED"/>
    <property type="match status" value="1"/>
</dbReference>
<evidence type="ECO:0000313" key="3">
    <source>
        <dbReference type="Proteomes" id="UP000093053"/>
    </source>
</evidence>
<dbReference type="KEGG" id="led:BBK82_35895"/>
<dbReference type="PANTHER" id="PTHR46696:SF1">
    <property type="entry name" value="CYTOCHROME P450 YJIB-RELATED"/>
    <property type="match status" value="1"/>
</dbReference>
<evidence type="ECO:0000256" key="1">
    <source>
        <dbReference type="ARBA" id="ARBA00010617"/>
    </source>
</evidence>
<dbReference type="Gene3D" id="1.10.630.10">
    <property type="entry name" value="Cytochrome P450"/>
    <property type="match status" value="1"/>
</dbReference>
<name>A0A1B2HS71_9PSEU</name>
<dbReference type="RefSeq" id="WP_065918928.1">
    <property type="nucleotide sequence ID" value="NZ_CP016793.1"/>
</dbReference>
<dbReference type="GO" id="GO:0020037">
    <property type="term" value="F:heme binding"/>
    <property type="evidence" value="ECO:0007669"/>
    <property type="project" value="InterPro"/>
</dbReference>
<dbReference type="OrthoDB" id="4306803at2"/>
<sequence length="382" mass="41023">MPDGLSWDDGLESWVVSDRALAGKVLASPDFSSRTSVRLSELYMSEGSRADYHALTEFVRLWFVHTDGDEHTTRRKPVQRMFSPGAVRSLEQQVETIVDECLDELAAQQAPDFVPVVAEGVSGRVMAHIVGIDVGPDVLHTWSRHLSAFLAAMYRRDHAERASEVMREMSACLTGSALWARFPTDTAEDRAATTATLAMILFGGLETTAALLGSCVHTALADAATWKALRHAAEHDETAVTARFVESVLATRPPLRNVARVVTKDMTFAGARLAEGDLVFVPLSVGTTVFTESAETCPIKETGPVTGSDDGQAGPHLAFGLGAHYCVGAPLVRLEAATVLRRLAIRFPDARLAAAPAVWGPNISYVGLDHLPLDLAVGEPAA</sequence>
<evidence type="ECO:0008006" key="4">
    <source>
        <dbReference type="Google" id="ProtNLM"/>
    </source>
</evidence>
<dbReference type="GO" id="GO:0005506">
    <property type="term" value="F:iron ion binding"/>
    <property type="evidence" value="ECO:0007669"/>
    <property type="project" value="InterPro"/>
</dbReference>
<keyword evidence="3" id="KW-1185">Reference proteome</keyword>
<dbReference type="PRINTS" id="PR00359">
    <property type="entry name" value="BP450"/>
</dbReference>
<dbReference type="AlphaFoldDB" id="A0A1B2HS71"/>
<accession>A0A1B2HS71</accession>
<dbReference type="InterPro" id="IPR017972">
    <property type="entry name" value="Cyt_P450_CS"/>
</dbReference>
<protein>
    <recommendedName>
        <fullName evidence="4">Cytochrome</fullName>
    </recommendedName>
</protein>
<dbReference type="GO" id="GO:0004497">
    <property type="term" value="F:monooxygenase activity"/>
    <property type="evidence" value="ECO:0007669"/>
    <property type="project" value="InterPro"/>
</dbReference>
<dbReference type="InterPro" id="IPR002397">
    <property type="entry name" value="Cyt_P450_B"/>
</dbReference>
<dbReference type="GO" id="GO:0016705">
    <property type="term" value="F:oxidoreductase activity, acting on paired donors, with incorporation or reduction of molecular oxygen"/>
    <property type="evidence" value="ECO:0007669"/>
    <property type="project" value="InterPro"/>
</dbReference>
<evidence type="ECO:0000313" key="2">
    <source>
        <dbReference type="EMBL" id="ANZ40590.1"/>
    </source>
</evidence>
<dbReference type="InterPro" id="IPR036396">
    <property type="entry name" value="Cyt_P450_sf"/>
</dbReference>